<comment type="caution">
    <text evidence="1">The sequence shown here is derived from an EMBL/GenBank/DDBJ whole genome shotgun (WGS) entry which is preliminary data.</text>
</comment>
<name>A0A8H7V9R4_9FUNG</name>
<sequence>EEESNNPNTDSFITKYDINYTDKNIFTKFELYSLKLKEIMESYMIPKQAGKDITYHVQSMLRDSIEATKTRK</sequence>
<protein>
    <submittedName>
        <fullName evidence="1">Uncharacterized protein</fullName>
    </submittedName>
</protein>
<reference evidence="1" key="1">
    <citation type="submission" date="2020-12" db="EMBL/GenBank/DDBJ databases">
        <title>Metabolic potential, ecology and presence of endohyphal bacteria is reflected in genomic diversity of Mucoromycotina.</title>
        <authorList>
            <person name="Muszewska A."/>
            <person name="Okrasinska A."/>
            <person name="Steczkiewicz K."/>
            <person name="Drgas O."/>
            <person name="Orlowska M."/>
            <person name="Perlinska-Lenart U."/>
            <person name="Aleksandrzak-Piekarczyk T."/>
            <person name="Szatraj K."/>
            <person name="Zielenkiewicz U."/>
            <person name="Pilsyk S."/>
            <person name="Malc E."/>
            <person name="Mieczkowski P."/>
            <person name="Kruszewska J.S."/>
            <person name="Biernat P."/>
            <person name="Pawlowska J."/>
        </authorList>
    </citation>
    <scope>NUCLEOTIDE SEQUENCE</scope>
    <source>
        <strain evidence="1">CBS 226.32</strain>
    </source>
</reference>
<keyword evidence="2" id="KW-1185">Reference proteome</keyword>
<evidence type="ECO:0000313" key="2">
    <source>
        <dbReference type="Proteomes" id="UP000650833"/>
    </source>
</evidence>
<gene>
    <name evidence="1" type="ORF">INT46_002902</name>
</gene>
<dbReference type="Proteomes" id="UP000650833">
    <property type="component" value="Unassembled WGS sequence"/>
</dbReference>
<dbReference type="AlphaFoldDB" id="A0A8H7V9R4"/>
<accession>A0A8H7V9R4</accession>
<evidence type="ECO:0000313" key="1">
    <source>
        <dbReference type="EMBL" id="KAG2206424.1"/>
    </source>
</evidence>
<organism evidence="1 2">
    <name type="scientific">Mucor plumbeus</name>
    <dbReference type="NCBI Taxonomy" id="97098"/>
    <lineage>
        <taxon>Eukaryota</taxon>
        <taxon>Fungi</taxon>
        <taxon>Fungi incertae sedis</taxon>
        <taxon>Mucoromycota</taxon>
        <taxon>Mucoromycotina</taxon>
        <taxon>Mucoromycetes</taxon>
        <taxon>Mucorales</taxon>
        <taxon>Mucorineae</taxon>
        <taxon>Mucoraceae</taxon>
        <taxon>Mucor</taxon>
    </lineage>
</organism>
<dbReference type="EMBL" id="JAEPRC010000150">
    <property type="protein sequence ID" value="KAG2206424.1"/>
    <property type="molecule type" value="Genomic_DNA"/>
</dbReference>
<dbReference type="OrthoDB" id="10530999at2759"/>
<proteinExistence type="predicted"/>
<feature type="non-terminal residue" evidence="1">
    <location>
        <position position="1"/>
    </location>
</feature>